<evidence type="ECO:0000256" key="5">
    <source>
        <dbReference type="ARBA" id="ARBA00023014"/>
    </source>
</evidence>
<dbReference type="RefSeq" id="WP_012544499.1">
    <property type="nucleotide sequence ID" value="NC_011295.1"/>
</dbReference>
<comment type="function">
    <text evidence="6">Ferredoxins are iron-sulfur proteins that transfer electrons in a wide variety of metabolic reactions.</text>
</comment>
<dbReference type="InterPro" id="IPR017900">
    <property type="entry name" value="4Fe4S_Fe_S_CS"/>
</dbReference>
<keyword evidence="5 6" id="KW-0411">Iron-sulfur</keyword>
<dbReference type="Proteomes" id="UP000001732">
    <property type="component" value="Chromosome"/>
</dbReference>
<dbReference type="InterPro" id="IPR051269">
    <property type="entry name" value="Fe-S_cluster_ET"/>
</dbReference>
<evidence type="ECO:0000313" key="9">
    <source>
        <dbReference type="Proteomes" id="UP000001732"/>
    </source>
</evidence>
<dbReference type="PRINTS" id="PR00352">
    <property type="entry name" value="3FE4SFRDOXIN"/>
</dbReference>
<name>B5Y8K4_COPPD</name>
<dbReference type="PANTHER" id="PTHR36923">
    <property type="entry name" value="FERREDOXIN"/>
    <property type="match status" value="1"/>
</dbReference>
<evidence type="ECO:0000256" key="4">
    <source>
        <dbReference type="ARBA" id="ARBA00023004"/>
    </source>
</evidence>
<keyword evidence="4 6" id="KW-0408">Iron</keyword>
<keyword evidence="2 6" id="KW-0479">Metal-binding</keyword>
<dbReference type="Pfam" id="PF13370">
    <property type="entry name" value="Fer4_13"/>
    <property type="match status" value="1"/>
</dbReference>
<dbReference type="KEGG" id="cpo:COPRO5265_0754"/>
<keyword evidence="3 6" id="KW-0249">Electron transport</keyword>
<evidence type="ECO:0000259" key="7">
    <source>
        <dbReference type="PROSITE" id="PS51379"/>
    </source>
</evidence>
<dbReference type="PANTHER" id="PTHR36923:SF3">
    <property type="entry name" value="FERREDOXIN"/>
    <property type="match status" value="1"/>
</dbReference>
<dbReference type="GO" id="GO:0005506">
    <property type="term" value="F:iron ion binding"/>
    <property type="evidence" value="ECO:0007669"/>
    <property type="project" value="UniProtKB-UniRule"/>
</dbReference>
<evidence type="ECO:0000256" key="2">
    <source>
        <dbReference type="ARBA" id="ARBA00022723"/>
    </source>
</evidence>
<gene>
    <name evidence="8" type="ordered locus">COPRO5265_0754</name>
</gene>
<dbReference type="GO" id="GO:0009055">
    <property type="term" value="F:electron transfer activity"/>
    <property type="evidence" value="ECO:0007669"/>
    <property type="project" value="UniProtKB-UniRule"/>
</dbReference>
<accession>B5Y8K4</accession>
<keyword evidence="9" id="KW-1185">Reference proteome</keyword>
<keyword evidence="1 6" id="KW-0813">Transport</keyword>
<dbReference type="PROSITE" id="PS00198">
    <property type="entry name" value="4FE4S_FER_1"/>
    <property type="match status" value="1"/>
</dbReference>
<evidence type="ECO:0000256" key="1">
    <source>
        <dbReference type="ARBA" id="ARBA00022448"/>
    </source>
</evidence>
<evidence type="ECO:0000256" key="3">
    <source>
        <dbReference type="ARBA" id="ARBA00022982"/>
    </source>
</evidence>
<dbReference type="Gene3D" id="3.30.70.20">
    <property type="match status" value="1"/>
</dbReference>
<reference evidence="8 9" key="2">
    <citation type="journal article" date="2014" name="Genome Announc.">
        <title>Complete Genome Sequence of Coprothermobacter proteolyticus DSM 5265.</title>
        <authorList>
            <person name="Alexiev A."/>
            <person name="Coil D.A."/>
            <person name="Badger J.H."/>
            <person name="Enticknap J."/>
            <person name="Ward N."/>
            <person name="Robb F.T."/>
            <person name="Eisen J.A."/>
        </authorList>
    </citation>
    <scope>NUCLEOTIDE SEQUENCE [LARGE SCALE GENOMIC DNA]</scope>
    <source>
        <strain evidence="9">ATCC 35245 / DSM 5265 / OCM 4 / BT</strain>
    </source>
</reference>
<reference evidence="9" key="1">
    <citation type="submission" date="2008-08" db="EMBL/GenBank/DDBJ databases">
        <title>The complete genome sequence of Coprothermobacter proteolyticus strain ATCC 5245 / DSM 5265 / BT.</title>
        <authorList>
            <person name="Dodson R.J."/>
            <person name="Durkin A.S."/>
            <person name="Wu M."/>
            <person name="Eisen J."/>
            <person name="Sutton G."/>
        </authorList>
    </citation>
    <scope>NUCLEOTIDE SEQUENCE [LARGE SCALE GENOMIC DNA]</scope>
    <source>
        <strain evidence="9">ATCC 35245 / DSM 5265 / OCM 4 / BT</strain>
    </source>
</reference>
<dbReference type="SUPFAM" id="SSF54862">
    <property type="entry name" value="4Fe-4S ferredoxins"/>
    <property type="match status" value="1"/>
</dbReference>
<dbReference type="GO" id="GO:0051536">
    <property type="term" value="F:iron-sulfur cluster binding"/>
    <property type="evidence" value="ECO:0007669"/>
    <property type="project" value="UniProtKB-KW"/>
</dbReference>
<dbReference type="STRING" id="309798.COPRO5265_0754"/>
<dbReference type="InterPro" id="IPR001080">
    <property type="entry name" value="3Fe4S_ferredoxin"/>
</dbReference>
<dbReference type="AlphaFoldDB" id="B5Y8K4"/>
<dbReference type="PROSITE" id="PS51379">
    <property type="entry name" value="4FE4S_FER_2"/>
    <property type="match status" value="1"/>
</dbReference>
<feature type="domain" description="4Fe-4S ferredoxin-type" evidence="7">
    <location>
        <begin position="1"/>
        <end position="29"/>
    </location>
</feature>
<dbReference type="eggNOG" id="COG1141">
    <property type="taxonomic scope" value="Bacteria"/>
</dbReference>
<evidence type="ECO:0000313" key="8">
    <source>
        <dbReference type="EMBL" id="ACI17848.1"/>
    </source>
</evidence>
<proteinExistence type="predicted"/>
<evidence type="ECO:0000256" key="6">
    <source>
        <dbReference type="RuleBase" id="RU368020"/>
    </source>
</evidence>
<protein>
    <recommendedName>
        <fullName evidence="6">Ferredoxin</fullName>
    </recommendedName>
</protein>
<sequence length="60" mass="6192">MAVKVDKDLCIACGVCMALCPEVFQADAEGKSEVIPGADESLPCVDEAIDSCSTGAISRE</sequence>
<dbReference type="EMBL" id="CP001145">
    <property type="protein sequence ID" value="ACI17848.1"/>
    <property type="molecule type" value="Genomic_DNA"/>
</dbReference>
<dbReference type="HOGENOM" id="CLU_139698_6_4_9"/>
<dbReference type="InterPro" id="IPR017896">
    <property type="entry name" value="4Fe4S_Fe-S-bd"/>
</dbReference>
<organism evidence="8 9">
    <name type="scientific">Coprothermobacter proteolyticus (strain ATCC 35245 / DSM 5265 / OCM 4 / BT)</name>
    <dbReference type="NCBI Taxonomy" id="309798"/>
    <lineage>
        <taxon>Bacteria</taxon>
        <taxon>Pseudomonadati</taxon>
        <taxon>Coprothermobacterota</taxon>
        <taxon>Coprothermobacteria</taxon>
        <taxon>Coprothermobacterales</taxon>
        <taxon>Coprothermobacteraceae</taxon>
        <taxon>Coprothermobacter</taxon>
    </lineage>
</organism>
<dbReference type="OrthoDB" id="9770306at2"/>